<dbReference type="InterPro" id="IPR027417">
    <property type="entry name" value="P-loop_NTPase"/>
</dbReference>
<keyword evidence="1" id="KW-0677">Repeat</keyword>
<dbReference type="FunFam" id="3.40.50.300:FF:000011">
    <property type="entry name" value="Putative ABC transporter ATP-binding component"/>
    <property type="match status" value="1"/>
</dbReference>
<proteinExistence type="predicted"/>
<reference evidence="6 7" key="1">
    <citation type="submission" date="2020-07" db="EMBL/GenBank/DDBJ databases">
        <title>Sequencing the genomes of 1000 actinobacteria strains.</title>
        <authorList>
            <person name="Klenk H.-P."/>
        </authorList>
    </citation>
    <scope>NUCLEOTIDE SEQUENCE [LARGE SCALE GENOMIC DNA]</scope>
    <source>
        <strain evidence="6 7">DSM 23141</strain>
    </source>
</reference>
<dbReference type="PROSITE" id="PS00211">
    <property type="entry name" value="ABC_TRANSPORTER_1"/>
    <property type="match status" value="1"/>
</dbReference>
<dbReference type="PANTHER" id="PTHR19211:SF14">
    <property type="entry name" value="ATP-BINDING CASSETTE SUB-FAMILY F MEMBER 1"/>
    <property type="match status" value="1"/>
</dbReference>
<feature type="compositionally biased region" description="Polar residues" evidence="4">
    <location>
        <begin position="1"/>
        <end position="14"/>
    </location>
</feature>
<dbReference type="GO" id="GO:0016887">
    <property type="term" value="F:ATP hydrolysis activity"/>
    <property type="evidence" value="ECO:0007669"/>
    <property type="project" value="InterPro"/>
</dbReference>
<dbReference type="GO" id="GO:0005524">
    <property type="term" value="F:ATP binding"/>
    <property type="evidence" value="ECO:0007669"/>
    <property type="project" value="UniProtKB-KW"/>
</dbReference>
<dbReference type="PANTHER" id="PTHR19211">
    <property type="entry name" value="ATP-BINDING TRANSPORT PROTEIN-RELATED"/>
    <property type="match status" value="1"/>
</dbReference>
<dbReference type="Gene3D" id="3.40.50.300">
    <property type="entry name" value="P-loop containing nucleotide triphosphate hydrolases"/>
    <property type="match status" value="2"/>
</dbReference>
<dbReference type="InterPro" id="IPR017871">
    <property type="entry name" value="ABC_transporter-like_CS"/>
</dbReference>
<accession>A0A852Y8A5</accession>
<gene>
    <name evidence="6" type="ORF">BJ979_001249</name>
</gene>
<keyword evidence="3 6" id="KW-0067">ATP-binding</keyword>
<dbReference type="SUPFAM" id="SSF52540">
    <property type="entry name" value="P-loop containing nucleoside triphosphate hydrolases"/>
    <property type="match status" value="2"/>
</dbReference>
<keyword evidence="2" id="KW-0547">Nucleotide-binding</keyword>
<keyword evidence="7" id="KW-1185">Reference proteome</keyword>
<dbReference type="PROSITE" id="PS50893">
    <property type="entry name" value="ABC_TRANSPORTER_2"/>
    <property type="match status" value="1"/>
</dbReference>
<evidence type="ECO:0000256" key="2">
    <source>
        <dbReference type="ARBA" id="ARBA00022741"/>
    </source>
</evidence>
<dbReference type="RefSeq" id="WP_218853456.1">
    <property type="nucleotide sequence ID" value="NZ_JACBZY010000001.1"/>
</dbReference>
<evidence type="ECO:0000256" key="1">
    <source>
        <dbReference type="ARBA" id="ARBA00022737"/>
    </source>
</evidence>
<dbReference type="AlphaFoldDB" id="A0A852Y8A5"/>
<organism evidence="6 7">
    <name type="scientific">Schumannella luteola</name>
    <dbReference type="NCBI Taxonomy" id="472059"/>
    <lineage>
        <taxon>Bacteria</taxon>
        <taxon>Bacillati</taxon>
        <taxon>Actinomycetota</taxon>
        <taxon>Actinomycetes</taxon>
        <taxon>Micrococcales</taxon>
        <taxon>Microbacteriaceae</taxon>
        <taxon>Schumannella</taxon>
    </lineage>
</organism>
<feature type="region of interest" description="Disordered" evidence="4">
    <location>
        <begin position="1"/>
        <end position="32"/>
    </location>
</feature>
<dbReference type="InterPro" id="IPR003439">
    <property type="entry name" value="ABC_transporter-like_ATP-bd"/>
</dbReference>
<evidence type="ECO:0000313" key="6">
    <source>
        <dbReference type="EMBL" id="NYG98623.1"/>
    </source>
</evidence>
<evidence type="ECO:0000256" key="4">
    <source>
        <dbReference type="SAM" id="MobiDB-lite"/>
    </source>
</evidence>
<dbReference type="EMBL" id="JACBZY010000001">
    <property type="protein sequence ID" value="NYG98623.1"/>
    <property type="molecule type" value="Genomic_DNA"/>
</dbReference>
<dbReference type="InterPro" id="IPR003593">
    <property type="entry name" value="AAA+_ATPase"/>
</dbReference>
<evidence type="ECO:0000256" key="3">
    <source>
        <dbReference type="ARBA" id="ARBA00022840"/>
    </source>
</evidence>
<comment type="caution">
    <text evidence="6">The sequence shown here is derived from an EMBL/GenBank/DDBJ whole genome shotgun (WGS) entry which is preliminary data.</text>
</comment>
<evidence type="ECO:0000259" key="5">
    <source>
        <dbReference type="PROSITE" id="PS50893"/>
    </source>
</evidence>
<dbReference type="SMART" id="SM00382">
    <property type="entry name" value="AAA"/>
    <property type="match status" value="2"/>
</dbReference>
<sequence>MRSPNTILDTTPPVQSAPARRGVTGSGDPSAPLRAVGVTHAYGDRRILDDVSLTVAPGARLGLIGENGAGKSTLLRILAAAEQPDEGRVTGPPSVGLLWQEVTVDGSAQLSDLVDAAIAPLRELERELESAARGLGTSAAADERYASALERSEQLDLWTLDARRDELLDGLGVGALELDRRVDTVSGGQRSRVALAALLLSRPDALLLDEPTNHLDDAAVGFLASQLRAWRGPLVFASHDRAFLDDVATDLLDIDPALHGTTRYGGGYSDYLAAKAAERVRWEQRFAEESDEVERLADAVVTVAPAINHARAIRDKNKMSYGLKGNRVQQQISRRVRAAHSRLDELEASRVDAPPPLLSFTGIPRGSQVLDDDEPLIRLHDARVDGRLRVDELKIAPDARLLITGPNGAGKSTLLSVLAGDLPVRGAVRRRRGLRIGLLRQDVRWPDGSRTPRTLWEERLGAERAERHPLVDLGLIAARDLDRPVGRLSIGQQRRMALALVIAKPPHVFLLDEPTNHLSLGLATELEDALGGYPGAVVIASHDRWLRRRWHGAELALTGGEVRGAAAA</sequence>
<name>A0A852Y8A5_9MICO</name>
<dbReference type="Proteomes" id="UP000553888">
    <property type="component" value="Unassembled WGS sequence"/>
</dbReference>
<feature type="domain" description="ABC transporter" evidence="5">
    <location>
        <begin position="33"/>
        <end position="284"/>
    </location>
</feature>
<evidence type="ECO:0000313" key="7">
    <source>
        <dbReference type="Proteomes" id="UP000553888"/>
    </source>
</evidence>
<dbReference type="Pfam" id="PF00005">
    <property type="entry name" value="ABC_tran"/>
    <property type="match status" value="2"/>
</dbReference>
<dbReference type="InterPro" id="IPR050611">
    <property type="entry name" value="ABCF"/>
</dbReference>
<protein>
    <submittedName>
        <fullName evidence="6">Macrolide transport system ATP-binding/permease protein</fullName>
    </submittedName>
</protein>
<dbReference type="CDD" id="cd03221">
    <property type="entry name" value="ABCF_EF-3"/>
    <property type="match status" value="1"/>
</dbReference>